<feature type="region of interest" description="Disordered" evidence="1">
    <location>
        <begin position="186"/>
        <end position="256"/>
    </location>
</feature>
<organism evidence="2 3">
    <name type="scientific">Pocillopora meandrina</name>
    <dbReference type="NCBI Taxonomy" id="46732"/>
    <lineage>
        <taxon>Eukaryota</taxon>
        <taxon>Metazoa</taxon>
        <taxon>Cnidaria</taxon>
        <taxon>Anthozoa</taxon>
        <taxon>Hexacorallia</taxon>
        <taxon>Scleractinia</taxon>
        <taxon>Astrocoeniina</taxon>
        <taxon>Pocilloporidae</taxon>
        <taxon>Pocillopora</taxon>
    </lineage>
</organism>
<gene>
    <name evidence="2" type="ORF">PMEA_00034174</name>
</gene>
<dbReference type="Proteomes" id="UP001159428">
    <property type="component" value="Unassembled WGS sequence"/>
</dbReference>
<dbReference type="AlphaFoldDB" id="A0AAU9Y0V9"/>
<protein>
    <submittedName>
        <fullName evidence="2">Uncharacterized protein</fullName>
    </submittedName>
</protein>
<keyword evidence="3" id="KW-1185">Reference proteome</keyword>
<dbReference type="PANTHER" id="PTHR14375:SF2">
    <property type="entry name" value="SIMILAR TO RIKEN CDNA 4931414P19"/>
    <property type="match status" value="1"/>
</dbReference>
<evidence type="ECO:0000256" key="1">
    <source>
        <dbReference type="SAM" id="MobiDB-lite"/>
    </source>
</evidence>
<comment type="caution">
    <text evidence="2">The sequence shown here is derived from an EMBL/GenBank/DDBJ whole genome shotgun (WGS) entry which is preliminary data.</text>
</comment>
<sequence length="314" mass="36059">MASSRIGNASPSEFRLVLTKLTEVQKKLDTTDQSSVIAQLRQVNDSLQIVEGNQTDISDAILNKLQGIETRIETGFKALEEKIAALERKVVDGPAIAEGSAFGMLTPPSSSKKRKIARHPDLSHYVRSKIEQLGLAWNTDKKENEPPNLAVVATILKEVKEVEQIQNDSLCTERRILDAISQNFASSKKRRRQEENGTYEHYQREQKKRQRIKRKLDKRLKVASEEEKRQPIFEALHPSLVSSDESDEEDPTSMVTRPLTWRTEEVTNFFHMLDQRYKSSMTNQQKRQSVNRRVGRPSHRNSREIPEKLLWATT</sequence>
<proteinExistence type="predicted"/>
<feature type="compositionally biased region" description="Basic residues" evidence="1">
    <location>
        <begin position="206"/>
        <end position="218"/>
    </location>
</feature>
<feature type="region of interest" description="Disordered" evidence="1">
    <location>
        <begin position="278"/>
        <end position="314"/>
    </location>
</feature>
<accession>A0AAU9Y0V9</accession>
<evidence type="ECO:0000313" key="2">
    <source>
        <dbReference type="EMBL" id="CAH3162372.1"/>
    </source>
</evidence>
<name>A0AAU9Y0V9_9CNID</name>
<dbReference type="PANTHER" id="PTHR14375">
    <property type="entry name" value="SIMILAR TO RIKEN CDNA 4931414P19"/>
    <property type="match status" value="1"/>
</dbReference>
<feature type="compositionally biased region" description="Polar residues" evidence="1">
    <location>
        <begin position="278"/>
        <end position="288"/>
    </location>
</feature>
<feature type="compositionally biased region" description="Basic and acidic residues" evidence="1">
    <location>
        <begin position="219"/>
        <end position="231"/>
    </location>
</feature>
<reference evidence="2 3" key="1">
    <citation type="submission" date="2022-05" db="EMBL/GenBank/DDBJ databases">
        <authorList>
            <consortium name="Genoscope - CEA"/>
            <person name="William W."/>
        </authorList>
    </citation>
    <scope>NUCLEOTIDE SEQUENCE [LARGE SCALE GENOMIC DNA]</scope>
</reference>
<evidence type="ECO:0000313" key="3">
    <source>
        <dbReference type="Proteomes" id="UP001159428"/>
    </source>
</evidence>
<feature type="compositionally biased region" description="Basic residues" evidence="1">
    <location>
        <begin position="289"/>
        <end position="300"/>
    </location>
</feature>
<dbReference type="InterPro" id="IPR028101">
    <property type="entry name" value="DUF4616"/>
</dbReference>
<dbReference type="EMBL" id="CALNXJ010000084">
    <property type="protein sequence ID" value="CAH3162372.1"/>
    <property type="molecule type" value="Genomic_DNA"/>
</dbReference>